<feature type="region of interest" description="Disordered" evidence="1">
    <location>
        <begin position="1"/>
        <end position="23"/>
    </location>
</feature>
<protein>
    <submittedName>
        <fullName evidence="2">Uncharacterized protein</fullName>
    </submittedName>
</protein>
<accession>A0A7R7ECJ8</accession>
<reference evidence="2" key="1">
    <citation type="submission" date="2020-10" db="EMBL/GenBank/DDBJ databases">
        <title>Complete sequence of plasmid pTTHS031_GES.</title>
        <authorList>
            <person name="Gomi R."/>
            <person name="Matsuda T."/>
        </authorList>
    </citation>
    <scope>NUCLEOTIDE SEQUENCE</scope>
    <source>
        <strain evidence="2">TTHS031</strain>
        <plasmid evidence="2">pTTHS031_GES</plasmid>
    </source>
</reference>
<evidence type="ECO:0000313" key="2">
    <source>
        <dbReference type="EMBL" id="BCM23565.1"/>
    </source>
</evidence>
<proteinExistence type="predicted"/>
<dbReference type="EMBL" id="LC589514">
    <property type="protein sequence ID" value="BCM23565.1"/>
    <property type="molecule type" value="Genomic_DNA"/>
</dbReference>
<name>A0A7R7ECJ8_CITFR</name>
<organism evidence="2">
    <name type="scientific">Citrobacter freundii</name>
    <dbReference type="NCBI Taxonomy" id="546"/>
    <lineage>
        <taxon>Bacteria</taxon>
        <taxon>Pseudomonadati</taxon>
        <taxon>Pseudomonadota</taxon>
        <taxon>Gammaproteobacteria</taxon>
        <taxon>Enterobacterales</taxon>
        <taxon>Enterobacteriaceae</taxon>
        <taxon>Citrobacter</taxon>
        <taxon>Citrobacter freundii complex</taxon>
    </lineage>
</organism>
<keyword evidence="2" id="KW-0614">Plasmid</keyword>
<dbReference type="AlphaFoldDB" id="A0A7R7ECJ8"/>
<sequence length="58" mass="6263">MPDTKPVQTEKRPVGRPSDVDGKRVQVYLDAESLKTAARLGNGNVSEGIRKALKQAGE</sequence>
<feature type="compositionally biased region" description="Basic and acidic residues" evidence="1">
    <location>
        <begin position="8"/>
        <end position="23"/>
    </location>
</feature>
<geneLocation type="plasmid" evidence="2">
    <name>pTTHS031_GES</name>
</geneLocation>
<evidence type="ECO:0000256" key="1">
    <source>
        <dbReference type="SAM" id="MobiDB-lite"/>
    </source>
</evidence>
<dbReference type="RefSeq" id="WP_202979263.1">
    <property type="nucleotide sequence ID" value="NZ_LC589514.1"/>
</dbReference>